<organism evidence="3 4">
    <name type="scientific">Haloferax elongans ATCC BAA-1513</name>
    <dbReference type="NCBI Taxonomy" id="1230453"/>
    <lineage>
        <taxon>Archaea</taxon>
        <taxon>Methanobacteriati</taxon>
        <taxon>Methanobacteriota</taxon>
        <taxon>Stenosarchaea group</taxon>
        <taxon>Halobacteria</taxon>
        <taxon>Halobacteriales</taxon>
        <taxon>Haloferacaceae</taxon>
        <taxon>Haloferax</taxon>
    </lineage>
</organism>
<dbReference type="EMBL" id="AOLK01000011">
    <property type="protein sequence ID" value="ELZ87210.1"/>
    <property type="molecule type" value="Genomic_DNA"/>
</dbReference>
<evidence type="ECO:0000313" key="3">
    <source>
        <dbReference type="EMBL" id="ELZ87210.1"/>
    </source>
</evidence>
<feature type="transmembrane region" description="Helical" evidence="2">
    <location>
        <begin position="73"/>
        <end position="93"/>
    </location>
</feature>
<evidence type="ECO:0000256" key="2">
    <source>
        <dbReference type="SAM" id="Phobius"/>
    </source>
</evidence>
<feature type="transmembrane region" description="Helical" evidence="2">
    <location>
        <begin position="46"/>
        <end position="67"/>
    </location>
</feature>
<proteinExistence type="predicted"/>
<evidence type="ECO:0000313" key="4">
    <source>
        <dbReference type="Proteomes" id="UP000011612"/>
    </source>
</evidence>
<accession>M0HRJ9</accession>
<dbReference type="RefSeq" id="WP_008322542.1">
    <property type="nucleotide sequence ID" value="NZ_AOLK01000011.1"/>
</dbReference>
<dbReference type="Proteomes" id="UP000011612">
    <property type="component" value="Unassembled WGS sequence"/>
</dbReference>
<comment type="caution">
    <text evidence="3">The sequence shown here is derived from an EMBL/GenBank/DDBJ whole genome shotgun (WGS) entry which is preliminary data.</text>
</comment>
<name>M0HRJ9_HALEO</name>
<reference evidence="3 4" key="1">
    <citation type="journal article" date="2014" name="PLoS Genet.">
        <title>Phylogenetically driven sequencing of extremely halophilic archaea reveals strategies for static and dynamic osmo-response.</title>
        <authorList>
            <person name="Becker E.A."/>
            <person name="Seitzer P.M."/>
            <person name="Tritt A."/>
            <person name="Larsen D."/>
            <person name="Krusor M."/>
            <person name="Yao A.I."/>
            <person name="Wu D."/>
            <person name="Madern D."/>
            <person name="Eisen J.A."/>
            <person name="Darling A.E."/>
            <person name="Facciotti M.T."/>
        </authorList>
    </citation>
    <scope>NUCLEOTIDE SEQUENCE [LARGE SCALE GENOMIC DNA]</scope>
    <source>
        <strain evidence="3 4">ATCC BAA-1513</strain>
    </source>
</reference>
<dbReference type="STRING" id="1230453.C453_02629"/>
<dbReference type="PATRIC" id="fig|1230453.4.peg.477"/>
<feature type="region of interest" description="Disordered" evidence="1">
    <location>
        <begin position="1"/>
        <end position="30"/>
    </location>
</feature>
<protein>
    <submittedName>
        <fullName evidence="3">Uncharacterized protein</fullName>
    </submittedName>
</protein>
<keyword evidence="2" id="KW-0812">Transmembrane</keyword>
<gene>
    <name evidence="3" type="ORF">C453_02629</name>
</gene>
<dbReference type="AlphaFoldDB" id="M0HRJ9"/>
<evidence type="ECO:0000256" key="1">
    <source>
        <dbReference type="SAM" id="MobiDB-lite"/>
    </source>
</evidence>
<feature type="compositionally biased region" description="Polar residues" evidence="1">
    <location>
        <begin position="14"/>
        <end position="30"/>
    </location>
</feature>
<keyword evidence="2" id="KW-0472">Membrane</keyword>
<feature type="transmembrane region" description="Helical" evidence="2">
    <location>
        <begin position="100"/>
        <end position="124"/>
    </location>
</feature>
<keyword evidence="2" id="KW-1133">Transmembrane helix</keyword>
<sequence>MAAACDDSGMPSRDGSNSSHGDSATPSPDDSGTSLFGSLLQQVGDVVVVALFLFGLTAVVGPLDLLVSSLGVALPHFSGLIAAGIVGFGIVLFRPLRLRLVVRVWVVGLVTTVISTTLLVFFQLESNVPGIALAWAVGVVFGLVMAYPPFWKQAEARLRVEDA</sequence>
<feature type="transmembrane region" description="Helical" evidence="2">
    <location>
        <begin position="130"/>
        <end position="150"/>
    </location>
</feature>
<keyword evidence="4" id="KW-1185">Reference proteome</keyword>